<dbReference type="Proteomes" id="UP000557392">
    <property type="component" value="Unassembled WGS sequence"/>
</dbReference>
<dbReference type="AlphaFoldDB" id="A0A7W6NYR8"/>
<dbReference type="Pfam" id="PF02245">
    <property type="entry name" value="Pur_DNA_glyco"/>
    <property type="match status" value="1"/>
</dbReference>
<comment type="similarity">
    <text evidence="1 5">Belongs to the DNA glycosylase MPG family.</text>
</comment>
<reference evidence="6 7" key="1">
    <citation type="submission" date="2020-08" db="EMBL/GenBank/DDBJ databases">
        <title>Genomic Encyclopedia of Type Strains, Phase IV (KMG-IV): sequencing the most valuable type-strain genomes for metagenomic binning, comparative biology and taxonomic classification.</title>
        <authorList>
            <person name="Goeker M."/>
        </authorList>
    </citation>
    <scope>NUCLEOTIDE SEQUENCE [LARGE SCALE GENOMIC DNA]</scope>
    <source>
        <strain evidence="6 7">DSM 101806</strain>
    </source>
</reference>
<keyword evidence="2 5" id="KW-0227">DNA damage</keyword>
<keyword evidence="3 5" id="KW-0378">Hydrolase</keyword>
<dbReference type="GO" id="GO:0006284">
    <property type="term" value="P:base-excision repair"/>
    <property type="evidence" value="ECO:0007669"/>
    <property type="project" value="InterPro"/>
</dbReference>
<keyword evidence="6" id="KW-0326">Glycosidase</keyword>
<dbReference type="SUPFAM" id="SSF50486">
    <property type="entry name" value="FMT C-terminal domain-like"/>
    <property type="match status" value="1"/>
</dbReference>
<sequence length="183" mass="19460">MLDRTFFERDAVTVARDLIGVEVLVDGVGGPIVETEAYDAGDPASHSFHGPTARNAVLFGPPGHAYIYRIYGLHWCMNFVCSPVSAVLIRAIEPRHGLDVMAGRRGTGSVRLLCSGPGRLCQALAVDHGLDGAPIDAPPFDLRAADAPRSVAVGPRIGISKAVDTPWRFGEAGSRFLSKPFAP</sequence>
<gene>
    <name evidence="6" type="ORF">GGR46_004200</name>
</gene>
<protein>
    <recommendedName>
        <fullName evidence="5">Putative 3-methyladenine DNA glycosylase</fullName>
        <ecNumber evidence="5">3.2.2.-</ecNumber>
    </recommendedName>
</protein>
<comment type="caution">
    <text evidence="6">The sequence shown here is derived from an EMBL/GenBank/DDBJ whole genome shotgun (WGS) entry which is preliminary data.</text>
</comment>
<evidence type="ECO:0000313" key="6">
    <source>
        <dbReference type="EMBL" id="MBB4100628.1"/>
    </source>
</evidence>
<evidence type="ECO:0000256" key="1">
    <source>
        <dbReference type="ARBA" id="ARBA00009232"/>
    </source>
</evidence>
<name>A0A7W6NYR8_9SPHN</name>
<dbReference type="EC" id="3.2.2.-" evidence="5"/>
<dbReference type="NCBIfam" id="NF002003">
    <property type="entry name" value="PRK00802.1-3"/>
    <property type="match status" value="1"/>
</dbReference>
<keyword evidence="4 5" id="KW-0234">DNA repair</keyword>
<dbReference type="InterPro" id="IPR036995">
    <property type="entry name" value="MPG_sf"/>
</dbReference>
<dbReference type="PANTHER" id="PTHR10429">
    <property type="entry name" value="DNA-3-METHYLADENINE GLYCOSYLASE"/>
    <property type="match status" value="1"/>
</dbReference>
<accession>A0A7W6NYR8</accession>
<evidence type="ECO:0000256" key="3">
    <source>
        <dbReference type="ARBA" id="ARBA00022801"/>
    </source>
</evidence>
<dbReference type="PANTHER" id="PTHR10429:SF0">
    <property type="entry name" value="DNA-3-METHYLADENINE GLYCOSYLASE"/>
    <property type="match status" value="1"/>
</dbReference>
<dbReference type="NCBIfam" id="TIGR00567">
    <property type="entry name" value="3mg"/>
    <property type="match status" value="1"/>
</dbReference>
<dbReference type="Gene3D" id="3.10.300.10">
    <property type="entry name" value="Methylpurine-DNA glycosylase (MPG)"/>
    <property type="match status" value="1"/>
</dbReference>
<evidence type="ECO:0000256" key="4">
    <source>
        <dbReference type="ARBA" id="ARBA00023204"/>
    </source>
</evidence>
<dbReference type="CDD" id="cd00540">
    <property type="entry name" value="AAG"/>
    <property type="match status" value="1"/>
</dbReference>
<dbReference type="InterPro" id="IPR003180">
    <property type="entry name" value="MPG"/>
</dbReference>
<dbReference type="GO" id="GO:0003905">
    <property type="term" value="F:alkylbase DNA N-glycosylase activity"/>
    <property type="evidence" value="ECO:0007669"/>
    <property type="project" value="InterPro"/>
</dbReference>
<dbReference type="HAMAP" id="MF_00527">
    <property type="entry name" value="3MGH"/>
    <property type="match status" value="1"/>
</dbReference>
<dbReference type="GO" id="GO:0003677">
    <property type="term" value="F:DNA binding"/>
    <property type="evidence" value="ECO:0007669"/>
    <property type="project" value="InterPro"/>
</dbReference>
<evidence type="ECO:0000256" key="2">
    <source>
        <dbReference type="ARBA" id="ARBA00022763"/>
    </source>
</evidence>
<dbReference type="EMBL" id="JACIEH010000003">
    <property type="protein sequence ID" value="MBB4100628.1"/>
    <property type="molecule type" value="Genomic_DNA"/>
</dbReference>
<keyword evidence="7" id="KW-1185">Reference proteome</keyword>
<evidence type="ECO:0000256" key="5">
    <source>
        <dbReference type="HAMAP-Rule" id="MF_00527"/>
    </source>
</evidence>
<evidence type="ECO:0000313" key="7">
    <source>
        <dbReference type="Proteomes" id="UP000557392"/>
    </source>
</evidence>
<proteinExistence type="inferred from homology"/>
<dbReference type="RefSeq" id="WP_183999904.1">
    <property type="nucleotide sequence ID" value="NZ_JACIEH010000003.1"/>
</dbReference>
<dbReference type="InterPro" id="IPR011034">
    <property type="entry name" value="Formyl_transferase-like_C_sf"/>
</dbReference>
<organism evidence="6 7">
    <name type="scientific">Sphingomonas kyeonggiensis</name>
    <dbReference type="NCBI Taxonomy" id="1268553"/>
    <lineage>
        <taxon>Bacteria</taxon>
        <taxon>Pseudomonadati</taxon>
        <taxon>Pseudomonadota</taxon>
        <taxon>Alphaproteobacteria</taxon>
        <taxon>Sphingomonadales</taxon>
        <taxon>Sphingomonadaceae</taxon>
        <taxon>Sphingomonas</taxon>
    </lineage>
</organism>